<dbReference type="STRING" id="210143.A0A1R3IG19"/>
<keyword evidence="2" id="KW-1185">Reference proteome</keyword>
<dbReference type="Gramene" id="OMO81539">
    <property type="protein sequence ID" value="OMO81539"/>
    <property type="gene ID" value="CCACVL1_12372"/>
</dbReference>
<sequence length="149" mass="16295">MRGSRREPPATIKMPGPGPHLMYAMSSGLALTHLSKGRFTPHHTLTYTLNAFFGPDIGSFSDWLSSTLFPASSFLSSLPDAIHHPFYYVLILGLPLCVLYSCSKVDKIPQKAVISIDETNFDDSKPLLLVVCKPNILGESSSASSRRRG</sequence>
<name>A0A1R3IG19_COCAP</name>
<evidence type="ECO:0000313" key="1">
    <source>
        <dbReference type="EMBL" id="OMO81539.1"/>
    </source>
</evidence>
<dbReference type="PANTHER" id="PTHR38543:SF1">
    <property type="entry name" value="OS04G0465800 PROTEIN"/>
    <property type="match status" value="1"/>
</dbReference>
<reference evidence="1 2" key="1">
    <citation type="submission" date="2013-09" db="EMBL/GenBank/DDBJ databases">
        <title>Corchorus capsularis genome sequencing.</title>
        <authorList>
            <person name="Alam M."/>
            <person name="Haque M.S."/>
            <person name="Islam M.S."/>
            <person name="Emdad E.M."/>
            <person name="Islam M.M."/>
            <person name="Ahmed B."/>
            <person name="Halim A."/>
            <person name="Hossen Q.M.M."/>
            <person name="Hossain M.Z."/>
            <person name="Ahmed R."/>
            <person name="Khan M.M."/>
            <person name="Islam R."/>
            <person name="Rashid M.M."/>
            <person name="Khan S.A."/>
            <person name="Rahman M.S."/>
            <person name="Alam M."/>
        </authorList>
    </citation>
    <scope>NUCLEOTIDE SEQUENCE [LARGE SCALE GENOMIC DNA]</scope>
    <source>
        <strain evidence="2">cv. CVL-1</strain>
        <tissue evidence="1">Whole seedling</tissue>
    </source>
</reference>
<comment type="caution">
    <text evidence="1">The sequence shown here is derived from an EMBL/GenBank/DDBJ whole genome shotgun (WGS) entry which is preliminary data.</text>
</comment>
<organism evidence="1 2">
    <name type="scientific">Corchorus capsularis</name>
    <name type="common">Jute</name>
    <dbReference type="NCBI Taxonomy" id="210143"/>
    <lineage>
        <taxon>Eukaryota</taxon>
        <taxon>Viridiplantae</taxon>
        <taxon>Streptophyta</taxon>
        <taxon>Embryophyta</taxon>
        <taxon>Tracheophyta</taxon>
        <taxon>Spermatophyta</taxon>
        <taxon>Magnoliopsida</taxon>
        <taxon>eudicotyledons</taxon>
        <taxon>Gunneridae</taxon>
        <taxon>Pentapetalae</taxon>
        <taxon>rosids</taxon>
        <taxon>malvids</taxon>
        <taxon>Malvales</taxon>
        <taxon>Malvaceae</taxon>
        <taxon>Grewioideae</taxon>
        <taxon>Apeibeae</taxon>
        <taxon>Corchorus</taxon>
    </lineage>
</organism>
<gene>
    <name evidence="1" type="ORF">CCACVL1_12372</name>
</gene>
<proteinExistence type="predicted"/>
<dbReference type="EMBL" id="AWWV01010129">
    <property type="protein sequence ID" value="OMO81539.1"/>
    <property type="molecule type" value="Genomic_DNA"/>
</dbReference>
<dbReference type="OrthoDB" id="2133268at2759"/>
<dbReference type="Proteomes" id="UP000188268">
    <property type="component" value="Unassembled WGS sequence"/>
</dbReference>
<dbReference type="PANTHER" id="PTHR38543">
    <property type="entry name" value="OS04G0465800 PROTEIN"/>
    <property type="match status" value="1"/>
</dbReference>
<protein>
    <submittedName>
        <fullName evidence="1">Uncharacterized protein</fullName>
    </submittedName>
</protein>
<evidence type="ECO:0000313" key="2">
    <source>
        <dbReference type="Proteomes" id="UP000188268"/>
    </source>
</evidence>
<accession>A0A1R3IG19</accession>
<dbReference type="AlphaFoldDB" id="A0A1R3IG19"/>